<dbReference type="KEGG" id="vg:10228545"/>
<dbReference type="Proteomes" id="UP000007502">
    <property type="component" value="Segment"/>
</dbReference>
<reference evidence="1 2" key="1">
    <citation type="journal article" date="2011" name="MBio">
        <title>Evidence of a dominant lineage of Vibrio cholerae-specific lytic bacteriophages shed by cholera patients over a 10-year period in Dhaka, Bangladesh.</title>
        <authorList>
            <person name="Seed K.D."/>
            <person name="Bodi K.L."/>
            <person name="Kropinski A.M."/>
            <person name="Ackermann H.W."/>
            <person name="Calderwood S.B."/>
            <person name="Qadri F."/>
            <person name="Camilli A."/>
        </authorList>
    </citation>
    <scope>NUCLEOTIDE SEQUENCE [LARGE SCALE GENOMIC DNA]</scope>
</reference>
<name>F1D188_9CAUD</name>
<evidence type="ECO:0000313" key="1">
    <source>
        <dbReference type="EMBL" id="ADX87882.1"/>
    </source>
</evidence>
<evidence type="ECO:0000313" key="2">
    <source>
        <dbReference type="Proteomes" id="UP000007502"/>
    </source>
</evidence>
<gene>
    <name evidence="1" type="primary">ORF66</name>
</gene>
<dbReference type="GeneID" id="10228545"/>
<sequence>MKCNWSNISLGFRFGTIDDMTKEAIEVAKLLDTKVNFEFNGVLVNVSKHSDVEDVCFKTMDALKIGKKSVYGKGV</sequence>
<organism evidence="1 2">
    <name type="scientific">Vibrio phage ICP1</name>
    <dbReference type="NCBI Taxonomy" id="979525"/>
    <lineage>
        <taxon>Viruses</taxon>
        <taxon>Duplodnaviria</taxon>
        <taxon>Heunggongvirae</taxon>
        <taxon>Uroviricota</taxon>
        <taxon>Caudoviricetes</taxon>
        <taxon>Mohonavirus</taxon>
        <taxon>Mohonavirus ICP1</taxon>
    </lineage>
</organism>
<dbReference type="EMBL" id="HQ641347">
    <property type="protein sequence ID" value="ADX87882.1"/>
    <property type="molecule type" value="Genomic_DNA"/>
</dbReference>
<protein>
    <submittedName>
        <fullName evidence="1">Uncharacterized protein ORF66</fullName>
    </submittedName>
</protein>
<keyword evidence="2" id="KW-1185">Reference proteome</keyword>
<dbReference type="RefSeq" id="YP_004251007.1">
    <property type="nucleotide sequence ID" value="NC_015157.1"/>
</dbReference>
<accession>F1D188</accession>
<proteinExistence type="predicted"/>